<accession>A0A6C0KJG6</accession>
<proteinExistence type="predicted"/>
<name>A0A6C0KJG6_9ZZZZ</name>
<sequence length="108" mass="12480">MMQITVTFDVITPTQIEQTISYYNQHKSDDWNRLEKNEVAEGGFCIALKPEEITRMSYTINDSIKQVRWHQKRLVGGKYGKSLNDAETQLLYEALCSVFDGDCVKIQN</sequence>
<reference evidence="1" key="1">
    <citation type="journal article" date="2020" name="Nature">
        <title>Giant virus diversity and host interactions through global metagenomics.</title>
        <authorList>
            <person name="Schulz F."/>
            <person name="Roux S."/>
            <person name="Paez-Espino D."/>
            <person name="Jungbluth S."/>
            <person name="Walsh D.A."/>
            <person name="Denef V.J."/>
            <person name="McMahon K.D."/>
            <person name="Konstantinidis K.T."/>
            <person name="Eloe-Fadrosh E.A."/>
            <person name="Kyrpides N.C."/>
            <person name="Woyke T."/>
        </authorList>
    </citation>
    <scope>NUCLEOTIDE SEQUENCE</scope>
    <source>
        <strain evidence="1">GVMAG-S-3300012000-57</strain>
    </source>
</reference>
<protein>
    <submittedName>
        <fullName evidence="1">Uncharacterized protein</fullName>
    </submittedName>
</protein>
<dbReference type="AlphaFoldDB" id="A0A6C0KJG6"/>
<dbReference type="EMBL" id="MN740906">
    <property type="protein sequence ID" value="QHU17433.1"/>
    <property type="molecule type" value="Genomic_DNA"/>
</dbReference>
<organism evidence="1">
    <name type="scientific">viral metagenome</name>
    <dbReference type="NCBI Taxonomy" id="1070528"/>
    <lineage>
        <taxon>unclassified sequences</taxon>
        <taxon>metagenomes</taxon>
        <taxon>organismal metagenomes</taxon>
    </lineage>
</organism>
<evidence type="ECO:0000313" key="1">
    <source>
        <dbReference type="EMBL" id="QHU17433.1"/>
    </source>
</evidence>